<comment type="caution">
    <text evidence="2">The sequence shown here is derived from an EMBL/GenBank/DDBJ whole genome shotgun (WGS) entry which is preliminary data.</text>
</comment>
<evidence type="ECO:0000313" key="2">
    <source>
        <dbReference type="EMBL" id="NOU92198.1"/>
    </source>
</evidence>
<feature type="compositionally biased region" description="Polar residues" evidence="1">
    <location>
        <begin position="23"/>
        <end position="35"/>
    </location>
</feature>
<feature type="region of interest" description="Disordered" evidence="1">
    <location>
        <begin position="1"/>
        <end position="44"/>
    </location>
</feature>
<name>A0A972JZU2_9BACL</name>
<gene>
    <name evidence="2" type="ORF">GC093_02965</name>
</gene>
<dbReference type="AlphaFoldDB" id="A0A972JZU2"/>
<organism evidence="2 3">
    <name type="scientific">Paenibacillus foliorum</name>
    <dbReference type="NCBI Taxonomy" id="2654974"/>
    <lineage>
        <taxon>Bacteria</taxon>
        <taxon>Bacillati</taxon>
        <taxon>Bacillota</taxon>
        <taxon>Bacilli</taxon>
        <taxon>Bacillales</taxon>
        <taxon>Paenibacillaceae</taxon>
        <taxon>Paenibacillus</taxon>
    </lineage>
</organism>
<reference evidence="2" key="1">
    <citation type="submission" date="2019-10" db="EMBL/GenBank/DDBJ databases">
        <title>Description of Paenibacillus glebae sp. nov.</title>
        <authorList>
            <person name="Carlier A."/>
            <person name="Qi S."/>
        </authorList>
    </citation>
    <scope>NUCLEOTIDE SEQUENCE</scope>
    <source>
        <strain evidence="2">LMG 31456</strain>
    </source>
</reference>
<evidence type="ECO:0000313" key="3">
    <source>
        <dbReference type="Proteomes" id="UP000641588"/>
    </source>
</evidence>
<dbReference type="RefSeq" id="WP_171650318.1">
    <property type="nucleotide sequence ID" value="NZ_WHOD01000013.1"/>
</dbReference>
<protein>
    <submittedName>
        <fullName evidence="2">Uncharacterized protein</fullName>
    </submittedName>
</protein>
<proteinExistence type="predicted"/>
<evidence type="ECO:0000256" key="1">
    <source>
        <dbReference type="SAM" id="MobiDB-lite"/>
    </source>
</evidence>
<dbReference type="EMBL" id="WHOD01000013">
    <property type="protein sequence ID" value="NOU92198.1"/>
    <property type="molecule type" value="Genomic_DNA"/>
</dbReference>
<accession>A0A972JZU2</accession>
<keyword evidence="3" id="KW-1185">Reference proteome</keyword>
<sequence length="85" mass="8605">MAIILSGCGGGRAKQEPAATQGDKASSGSQSSAEATKTGGVGNVEKEYTVKHAMGTTTIKGTPKRAVVLTNEEASSCTGSEQVFR</sequence>
<dbReference type="Proteomes" id="UP000641588">
    <property type="component" value="Unassembled WGS sequence"/>
</dbReference>